<gene>
    <name evidence="12" type="ORF">ASU35_14330</name>
</gene>
<dbReference type="PANTHER" id="PTHR10815:SF5">
    <property type="entry name" value="METHYLATED-DNA--PROTEIN-CYSTEINE METHYLTRANSFERASE"/>
    <property type="match status" value="1"/>
</dbReference>
<comment type="miscellaneous">
    <text evidence="9">This enzyme catalyzes only one turnover and therefore is not strictly catalytic. According to one definition, an enzyme is a biocatalyst that acts repeatedly and over many reaction cycles.</text>
</comment>
<dbReference type="InterPro" id="IPR036388">
    <property type="entry name" value="WH-like_DNA-bd_sf"/>
</dbReference>
<comment type="catalytic activity">
    <reaction evidence="8 9">
        <text>a 6-O-methyl-2'-deoxyguanosine in DNA + L-cysteinyl-[protein] = S-methyl-L-cysteinyl-[protein] + a 2'-deoxyguanosine in DNA</text>
        <dbReference type="Rhea" id="RHEA:24000"/>
        <dbReference type="Rhea" id="RHEA-COMP:10131"/>
        <dbReference type="Rhea" id="RHEA-COMP:10132"/>
        <dbReference type="Rhea" id="RHEA-COMP:11367"/>
        <dbReference type="Rhea" id="RHEA-COMP:11368"/>
        <dbReference type="ChEBI" id="CHEBI:29950"/>
        <dbReference type="ChEBI" id="CHEBI:82612"/>
        <dbReference type="ChEBI" id="CHEBI:85445"/>
        <dbReference type="ChEBI" id="CHEBI:85448"/>
        <dbReference type="EC" id="2.1.1.63"/>
    </reaction>
</comment>
<protein>
    <recommendedName>
        <fullName evidence="9">Methylated-DNA--protein-cysteine methyltransferase</fullName>
        <ecNumber evidence="9">2.1.1.63</ecNumber>
    </recommendedName>
    <alternativeName>
        <fullName evidence="9">6-O-methylguanine-DNA methyltransferase</fullName>
        <shortName evidence="9">MGMT</shortName>
    </alternativeName>
    <alternativeName>
        <fullName evidence="9">O-6-methylguanine-DNA-alkyltransferase</fullName>
    </alternativeName>
</protein>
<dbReference type="PANTHER" id="PTHR10815">
    <property type="entry name" value="METHYLATED-DNA--PROTEIN-CYSTEINE METHYLTRANSFERASE"/>
    <property type="match status" value="1"/>
</dbReference>
<dbReference type="RefSeq" id="WP_058353745.1">
    <property type="nucleotide sequence ID" value="NZ_CABMMD010000188.1"/>
</dbReference>
<evidence type="ECO:0000259" key="10">
    <source>
        <dbReference type="Pfam" id="PF01035"/>
    </source>
</evidence>
<dbReference type="InterPro" id="IPR036217">
    <property type="entry name" value="MethylDNA_cys_MeTrfase_DNAb"/>
</dbReference>
<evidence type="ECO:0000313" key="12">
    <source>
        <dbReference type="EMBL" id="KSV58013.1"/>
    </source>
</evidence>
<accession>A0A0V8QBP3</accession>
<evidence type="ECO:0000256" key="6">
    <source>
        <dbReference type="ARBA" id="ARBA00022763"/>
    </source>
</evidence>
<dbReference type="Proteomes" id="UP000054874">
    <property type="component" value="Unassembled WGS sequence"/>
</dbReference>
<dbReference type="CDD" id="cd06445">
    <property type="entry name" value="ATase"/>
    <property type="match status" value="1"/>
</dbReference>
<sequence length="164" mass="18192">MEKKRIGRILSPLGILGYCIGEDGLERLWFDAENEKELETTGALKELDSVEMELKKELSEYFSGRRREFAIPLAPAGTLFQKQVWEALQQIPYGETRSYKEIAEAIGNPKACRAVGMANNKNPIPIIIPCHRVLGSNGSMVGYAGGLAIKEQLLGLEQKSVELL</sequence>
<dbReference type="FunFam" id="1.10.10.10:FF:000214">
    <property type="entry name" value="Methylated-DNA--protein-cysteine methyltransferase"/>
    <property type="match status" value="1"/>
</dbReference>
<comment type="subcellular location">
    <subcellularLocation>
        <location evidence="9">Cytoplasm</location>
    </subcellularLocation>
</comment>
<dbReference type="Gene3D" id="1.10.10.10">
    <property type="entry name" value="Winged helix-like DNA-binding domain superfamily/Winged helix DNA-binding domain"/>
    <property type="match status" value="1"/>
</dbReference>
<evidence type="ECO:0000256" key="2">
    <source>
        <dbReference type="ARBA" id="ARBA00008711"/>
    </source>
</evidence>
<evidence type="ECO:0000256" key="7">
    <source>
        <dbReference type="ARBA" id="ARBA00023204"/>
    </source>
</evidence>
<dbReference type="GO" id="GO:0032259">
    <property type="term" value="P:methylation"/>
    <property type="evidence" value="ECO:0007669"/>
    <property type="project" value="UniProtKB-KW"/>
</dbReference>
<evidence type="ECO:0000256" key="4">
    <source>
        <dbReference type="ARBA" id="ARBA00022603"/>
    </source>
</evidence>
<evidence type="ECO:0000256" key="9">
    <source>
        <dbReference type="HAMAP-Rule" id="MF_00772"/>
    </source>
</evidence>
<keyword evidence="4 9" id="KW-0489">Methyltransferase</keyword>
<keyword evidence="6 9" id="KW-0227">DNA damage</keyword>
<evidence type="ECO:0000259" key="11">
    <source>
        <dbReference type="Pfam" id="PF02870"/>
    </source>
</evidence>
<comment type="caution">
    <text evidence="12">The sequence shown here is derived from an EMBL/GenBank/DDBJ whole genome shotgun (WGS) entry which is preliminary data.</text>
</comment>
<organism evidence="12 13">
    <name type="scientific">Acetivibrio ethanolgignens</name>
    <dbReference type="NCBI Taxonomy" id="290052"/>
    <lineage>
        <taxon>Bacteria</taxon>
        <taxon>Bacillati</taxon>
        <taxon>Bacillota</taxon>
        <taxon>Clostridia</taxon>
        <taxon>Eubacteriales</taxon>
        <taxon>Oscillospiraceae</taxon>
        <taxon>Acetivibrio</taxon>
    </lineage>
</organism>
<reference evidence="12 13" key="1">
    <citation type="submission" date="2015-11" db="EMBL/GenBank/DDBJ databases">
        <title>Butyribacter intestini gen. nov., sp. nov., a butyric acid-producing bacterium of the family Lachnospiraceae isolated from the human faeces.</title>
        <authorList>
            <person name="Zou Y."/>
            <person name="Xue W."/>
            <person name="Luo G."/>
            <person name="Lv M."/>
        </authorList>
    </citation>
    <scope>NUCLEOTIDE SEQUENCE [LARGE SCALE GENOMIC DNA]</scope>
    <source>
        <strain evidence="12 13">ACET-33324</strain>
    </source>
</reference>
<dbReference type="EMBL" id="LNAM01000188">
    <property type="protein sequence ID" value="KSV58013.1"/>
    <property type="molecule type" value="Genomic_DNA"/>
</dbReference>
<dbReference type="InterPro" id="IPR008332">
    <property type="entry name" value="MethylG_MeTrfase_N"/>
</dbReference>
<evidence type="ECO:0000256" key="8">
    <source>
        <dbReference type="ARBA" id="ARBA00049348"/>
    </source>
</evidence>
<keyword evidence="5 9" id="KW-0808">Transferase</keyword>
<dbReference type="GO" id="GO:0006307">
    <property type="term" value="P:DNA alkylation repair"/>
    <property type="evidence" value="ECO:0007669"/>
    <property type="project" value="UniProtKB-UniRule"/>
</dbReference>
<evidence type="ECO:0000256" key="1">
    <source>
        <dbReference type="ARBA" id="ARBA00001286"/>
    </source>
</evidence>
<evidence type="ECO:0000256" key="5">
    <source>
        <dbReference type="ARBA" id="ARBA00022679"/>
    </source>
</evidence>
<dbReference type="GO" id="GO:0005737">
    <property type="term" value="C:cytoplasm"/>
    <property type="evidence" value="ECO:0007669"/>
    <property type="project" value="UniProtKB-SubCell"/>
</dbReference>
<feature type="domain" description="Methylguanine DNA methyltransferase ribonuclease-like" evidence="11">
    <location>
        <begin position="11"/>
        <end position="75"/>
    </location>
</feature>
<dbReference type="Gene3D" id="3.30.160.70">
    <property type="entry name" value="Methylated DNA-protein cysteine methyltransferase domain"/>
    <property type="match status" value="1"/>
</dbReference>
<dbReference type="InterPro" id="IPR001497">
    <property type="entry name" value="MethylDNA_cys_MeTrfase_AS"/>
</dbReference>
<comment type="function">
    <text evidence="9">Involved in the cellular defense against the biological effects of O6-methylguanine (O6-MeG) and O4-methylthymine (O4-MeT) in DNA. Repairs the methylated nucleobase in DNA by stoichiometrically transferring the methyl group to a cysteine residue in the enzyme. This is a suicide reaction: the enzyme is irreversibly inactivated.</text>
</comment>
<dbReference type="Pfam" id="PF01035">
    <property type="entry name" value="DNA_binding_1"/>
    <property type="match status" value="1"/>
</dbReference>
<dbReference type="SUPFAM" id="SSF53155">
    <property type="entry name" value="Methylated DNA-protein cysteine methyltransferase domain"/>
    <property type="match status" value="1"/>
</dbReference>
<keyword evidence="3 9" id="KW-0963">Cytoplasm</keyword>
<comment type="catalytic activity">
    <reaction evidence="1 9">
        <text>a 4-O-methyl-thymidine in DNA + L-cysteinyl-[protein] = a thymidine in DNA + S-methyl-L-cysteinyl-[protein]</text>
        <dbReference type="Rhea" id="RHEA:53428"/>
        <dbReference type="Rhea" id="RHEA-COMP:10131"/>
        <dbReference type="Rhea" id="RHEA-COMP:10132"/>
        <dbReference type="Rhea" id="RHEA-COMP:13555"/>
        <dbReference type="Rhea" id="RHEA-COMP:13556"/>
        <dbReference type="ChEBI" id="CHEBI:29950"/>
        <dbReference type="ChEBI" id="CHEBI:82612"/>
        <dbReference type="ChEBI" id="CHEBI:137386"/>
        <dbReference type="ChEBI" id="CHEBI:137387"/>
        <dbReference type="EC" id="2.1.1.63"/>
    </reaction>
</comment>
<dbReference type="InterPro" id="IPR023546">
    <property type="entry name" value="MGMT"/>
</dbReference>
<keyword evidence="7 9" id="KW-0234">DNA repair</keyword>
<dbReference type="GO" id="GO:0003908">
    <property type="term" value="F:methylated-DNA-[protein]-cysteine S-methyltransferase activity"/>
    <property type="evidence" value="ECO:0007669"/>
    <property type="project" value="UniProtKB-UniRule"/>
</dbReference>
<name>A0A0V8QBP3_9FIRM</name>
<keyword evidence="13" id="KW-1185">Reference proteome</keyword>
<evidence type="ECO:0000313" key="13">
    <source>
        <dbReference type="Proteomes" id="UP000054874"/>
    </source>
</evidence>
<dbReference type="InterPro" id="IPR014048">
    <property type="entry name" value="MethylDNA_cys_MeTrfase_DNA-bd"/>
</dbReference>
<dbReference type="STRING" id="290052.ASU35_14330"/>
<evidence type="ECO:0000256" key="3">
    <source>
        <dbReference type="ARBA" id="ARBA00022490"/>
    </source>
</evidence>
<dbReference type="InterPro" id="IPR036631">
    <property type="entry name" value="MGMT_N_sf"/>
</dbReference>
<dbReference type="SUPFAM" id="SSF46767">
    <property type="entry name" value="Methylated DNA-protein cysteine methyltransferase, C-terminal domain"/>
    <property type="match status" value="1"/>
</dbReference>
<proteinExistence type="inferred from homology"/>
<dbReference type="Pfam" id="PF02870">
    <property type="entry name" value="Methyltransf_1N"/>
    <property type="match status" value="1"/>
</dbReference>
<comment type="similarity">
    <text evidence="2 9">Belongs to the MGMT family.</text>
</comment>
<dbReference type="HAMAP" id="MF_00772">
    <property type="entry name" value="OGT"/>
    <property type="match status" value="1"/>
</dbReference>
<dbReference type="EC" id="2.1.1.63" evidence="9"/>
<dbReference type="NCBIfam" id="TIGR00589">
    <property type="entry name" value="ogt"/>
    <property type="match status" value="1"/>
</dbReference>
<feature type="active site" description="Nucleophile; methyl group acceptor" evidence="9">
    <location>
        <position position="130"/>
    </location>
</feature>
<dbReference type="PROSITE" id="PS00374">
    <property type="entry name" value="MGMT"/>
    <property type="match status" value="1"/>
</dbReference>
<feature type="domain" description="Methylated-DNA-[protein]-cysteine S-methyltransferase DNA binding" evidence="10">
    <location>
        <begin position="80"/>
        <end position="158"/>
    </location>
</feature>
<dbReference type="AlphaFoldDB" id="A0A0V8QBP3"/>